<dbReference type="Proteomes" id="UP000604046">
    <property type="component" value="Unassembled WGS sequence"/>
</dbReference>
<feature type="compositionally biased region" description="Low complexity" evidence="1">
    <location>
        <begin position="21"/>
        <end position="35"/>
    </location>
</feature>
<dbReference type="AlphaFoldDB" id="A0A812U6F2"/>
<keyword evidence="3" id="KW-1185">Reference proteome</keyword>
<accession>A0A812U6F2</accession>
<evidence type="ECO:0000313" key="3">
    <source>
        <dbReference type="Proteomes" id="UP000604046"/>
    </source>
</evidence>
<sequence>MQNMQGQGMLLSNLQLGSQNSQWQQSNLQQAQQSQPTGFPGMMQAGPCPQTILTPVQGAVQLIGMPTAMQAMPSMQMCVPVNCQNVPNVPNMIVGNQEWNQWQQHVDQAPPAGGCVTTVKNTFLHAEEQQAAMARRRESSEPPRPRSMEGFEDSDDELGNYHMEGHDVRQFSEPPHTNGQYLVIPSQNSLKSAGRAQMANVSISMEQQLQQMNGKHQAEQQQLLAHQQMEQQKFLQQYQQQRQIETMHEELQGDNTDDEDCIGQYPLLPRPATTSDGSMHWMSLGWV</sequence>
<feature type="compositionally biased region" description="Basic and acidic residues" evidence="1">
    <location>
        <begin position="135"/>
        <end position="149"/>
    </location>
</feature>
<evidence type="ECO:0000256" key="1">
    <source>
        <dbReference type="SAM" id="MobiDB-lite"/>
    </source>
</evidence>
<dbReference type="EMBL" id="CAJNDS010002683">
    <property type="protein sequence ID" value="CAE7564222.1"/>
    <property type="molecule type" value="Genomic_DNA"/>
</dbReference>
<feature type="region of interest" description="Disordered" evidence="1">
    <location>
        <begin position="21"/>
        <end position="46"/>
    </location>
</feature>
<organism evidence="2 3">
    <name type="scientific">Symbiodinium natans</name>
    <dbReference type="NCBI Taxonomy" id="878477"/>
    <lineage>
        <taxon>Eukaryota</taxon>
        <taxon>Sar</taxon>
        <taxon>Alveolata</taxon>
        <taxon>Dinophyceae</taxon>
        <taxon>Suessiales</taxon>
        <taxon>Symbiodiniaceae</taxon>
        <taxon>Symbiodinium</taxon>
    </lineage>
</organism>
<name>A0A812U6F2_9DINO</name>
<protein>
    <submittedName>
        <fullName evidence="2">ML1 protein</fullName>
    </submittedName>
</protein>
<gene>
    <name evidence="2" type="primary">ML1</name>
    <name evidence="2" type="ORF">SNAT2548_LOCUS31918</name>
</gene>
<comment type="caution">
    <text evidence="2">The sequence shown here is derived from an EMBL/GenBank/DDBJ whole genome shotgun (WGS) entry which is preliminary data.</text>
</comment>
<reference evidence="2" key="1">
    <citation type="submission" date="2021-02" db="EMBL/GenBank/DDBJ databases">
        <authorList>
            <person name="Dougan E. K."/>
            <person name="Rhodes N."/>
            <person name="Thang M."/>
            <person name="Chan C."/>
        </authorList>
    </citation>
    <scope>NUCLEOTIDE SEQUENCE</scope>
</reference>
<feature type="region of interest" description="Disordered" evidence="1">
    <location>
        <begin position="131"/>
        <end position="153"/>
    </location>
</feature>
<proteinExistence type="predicted"/>
<evidence type="ECO:0000313" key="2">
    <source>
        <dbReference type="EMBL" id="CAE7564222.1"/>
    </source>
</evidence>